<dbReference type="Proteomes" id="UP001291623">
    <property type="component" value="Unassembled WGS sequence"/>
</dbReference>
<keyword evidence="2" id="KW-1185">Reference proteome</keyword>
<evidence type="ECO:0000313" key="2">
    <source>
        <dbReference type="Proteomes" id="UP001291623"/>
    </source>
</evidence>
<protein>
    <submittedName>
        <fullName evidence="1">Uncharacterized protein</fullName>
    </submittedName>
</protein>
<proteinExistence type="predicted"/>
<dbReference type="AlphaFoldDB" id="A0AAE1RZ39"/>
<gene>
    <name evidence="1" type="ORF">RND71_019249</name>
</gene>
<reference evidence="1" key="1">
    <citation type="submission" date="2023-12" db="EMBL/GenBank/DDBJ databases">
        <title>Genome assembly of Anisodus tanguticus.</title>
        <authorList>
            <person name="Wang Y.-J."/>
        </authorList>
    </citation>
    <scope>NUCLEOTIDE SEQUENCE</scope>
    <source>
        <strain evidence="1">KB-2021</strain>
        <tissue evidence="1">Leaf</tissue>
    </source>
</reference>
<sequence>MKQSKQFWPPQQLLTSIVQSICSIGSGRQTTTMTNGTVNRHMGKQPILKIVPKQFPTLIPQSKQADAQAEVTERGTTRPWINLFTKNRADANDTPGYNMRKRYRSQNWSNAAEPHMYLRDEGMHEKAYGDQRYIIASSHQPISKQEFDQACNIPHLCFPKQRGCVPRMELSVEDRDTGSAFILLVATVVVEFPKQRGCAPRLELSVEGQRQELMMMKIAAALKQAVLQDCTSPGVS</sequence>
<accession>A0AAE1RZ39</accession>
<organism evidence="1 2">
    <name type="scientific">Anisodus tanguticus</name>
    <dbReference type="NCBI Taxonomy" id="243964"/>
    <lineage>
        <taxon>Eukaryota</taxon>
        <taxon>Viridiplantae</taxon>
        <taxon>Streptophyta</taxon>
        <taxon>Embryophyta</taxon>
        <taxon>Tracheophyta</taxon>
        <taxon>Spermatophyta</taxon>
        <taxon>Magnoliopsida</taxon>
        <taxon>eudicotyledons</taxon>
        <taxon>Gunneridae</taxon>
        <taxon>Pentapetalae</taxon>
        <taxon>asterids</taxon>
        <taxon>lamiids</taxon>
        <taxon>Solanales</taxon>
        <taxon>Solanaceae</taxon>
        <taxon>Solanoideae</taxon>
        <taxon>Hyoscyameae</taxon>
        <taxon>Anisodus</taxon>
    </lineage>
</organism>
<comment type="caution">
    <text evidence="1">The sequence shown here is derived from an EMBL/GenBank/DDBJ whole genome shotgun (WGS) entry which is preliminary data.</text>
</comment>
<evidence type="ECO:0000313" key="1">
    <source>
        <dbReference type="EMBL" id="KAK4360297.1"/>
    </source>
</evidence>
<name>A0AAE1RZ39_9SOLA</name>
<dbReference type="EMBL" id="JAVYJV010000010">
    <property type="protein sequence ID" value="KAK4360297.1"/>
    <property type="molecule type" value="Genomic_DNA"/>
</dbReference>